<protein>
    <recommendedName>
        <fullName evidence="14">Lariat debranching enzyme C-terminal domain-containing protein</fullName>
    </recommendedName>
</protein>
<dbReference type="OrthoDB" id="407609at2759"/>
<comment type="cofactor">
    <cofactor evidence="3">
        <name>Fe(2+)</name>
        <dbReference type="ChEBI" id="CHEBI:29033"/>
    </cofactor>
</comment>
<dbReference type="KEGG" id="dpp:DICPUDRAFT_86844"/>
<evidence type="ECO:0000256" key="4">
    <source>
        <dbReference type="ARBA" id="ARBA00004123"/>
    </source>
</evidence>
<evidence type="ECO:0000256" key="12">
    <source>
        <dbReference type="ARBA" id="ARBA00023242"/>
    </source>
</evidence>
<evidence type="ECO:0000256" key="6">
    <source>
        <dbReference type="ARBA" id="ARBA00022664"/>
    </source>
</evidence>
<evidence type="ECO:0000256" key="2">
    <source>
        <dbReference type="ARBA" id="ARBA00001947"/>
    </source>
</evidence>
<evidence type="ECO:0000256" key="1">
    <source>
        <dbReference type="ARBA" id="ARBA00001936"/>
    </source>
</evidence>
<dbReference type="eggNOG" id="KOG2863">
    <property type="taxonomic scope" value="Eukaryota"/>
</dbReference>
<feature type="domain" description="Lariat debranching enzyme C-terminal" evidence="14">
    <location>
        <begin position="250"/>
        <end position="409"/>
    </location>
</feature>
<keyword evidence="8" id="KW-0378">Hydrolase</keyword>
<keyword evidence="10" id="KW-0408">Iron</keyword>
<dbReference type="SUPFAM" id="SSF56300">
    <property type="entry name" value="Metallo-dependent phosphatases"/>
    <property type="match status" value="1"/>
</dbReference>
<evidence type="ECO:0000256" key="11">
    <source>
        <dbReference type="ARBA" id="ARBA00023211"/>
    </source>
</evidence>
<dbReference type="InterPro" id="IPR004843">
    <property type="entry name" value="Calcineurin-like_PHP"/>
</dbReference>
<organism evidence="15 16">
    <name type="scientific">Dictyostelium purpureum</name>
    <name type="common">Slime mold</name>
    <dbReference type="NCBI Taxonomy" id="5786"/>
    <lineage>
        <taxon>Eukaryota</taxon>
        <taxon>Amoebozoa</taxon>
        <taxon>Evosea</taxon>
        <taxon>Eumycetozoa</taxon>
        <taxon>Dictyostelia</taxon>
        <taxon>Dictyosteliales</taxon>
        <taxon>Dictyosteliaceae</taxon>
        <taxon>Dictyostelium</taxon>
    </lineage>
</organism>
<dbReference type="PANTHER" id="PTHR12849">
    <property type="entry name" value="RNA LARIAT DEBRANCHING ENZYME"/>
    <property type="match status" value="1"/>
</dbReference>
<accession>F0ZE98</accession>
<dbReference type="InterPro" id="IPR041816">
    <property type="entry name" value="Dbr1_N"/>
</dbReference>
<feature type="compositionally biased region" description="Basic and acidic residues" evidence="13">
    <location>
        <begin position="436"/>
        <end position="464"/>
    </location>
</feature>
<dbReference type="SMART" id="SM01124">
    <property type="entry name" value="DBR1"/>
    <property type="match status" value="1"/>
</dbReference>
<comment type="similarity">
    <text evidence="5">Belongs to the lariat debranching enzyme family.</text>
</comment>
<keyword evidence="9" id="KW-0862">Zinc</keyword>
<keyword evidence="16" id="KW-1185">Reference proteome</keyword>
<dbReference type="STRING" id="5786.F0ZE98"/>
<dbReference type="GO" id="GO:0005634">
    <property type="term" value="C:nucleus"/>
    <property type="evidence" value="ECO:0000318"/>
    <property type="project" value="GO_Central"/>
</dbReference>
<evidence type="ECO:0000256" key="7">
    <source>
        <dbReference type="ARBA" id="ARBA00022723"/>
    </source>
</evidence>
<name>F0ZE98_DICPU</name>
<sequence length="470" mass="54422">MKIAIEGCCHGEIETIYNSLVNIEKVTNSKVDLLICCGDYEALRNQNDLKSLAVKPKYRTMGSFYKYYSGKVKAPILTLVVGGNHESSNYFSELNDGGWLCENIYYMGRSNVVNFGGLRIGGISGIFKEYDYQKGYFETKPFSENHQRSIYHLREFDVFKMMQLGVPRLDIVFSHDWPLGIVDYGNKEALLRFKKGLIENIENGELGNPATMALLKHLKPKFWFSAHLHVKFAALYPHVNENDQELIKAPNSDTDDSNNVLNTRFLALDKVLPNRDFLQVLQFEEKAPLKLCYDPQWLIIQSKTKHIKENYTSYNPQPLDPNLFTNLLTPEDIEKIEGRLIEIYKLKNNINDNNEITIQDALEIKQENYIKNTYCHDPDNFSPLTYLPPAFENPQDIVYQNLLKVISNDSPITPEIVKELDVNTYAGNLEEIQKEQLKANQEQRQEQRQEKRQHELQQQYKDDAEISLDD</sequence>
<dbReference type="VEuPathDB" id="AmoebaDB:DICPUDRAFT_86844"/>
<keyword evidence="7" id="KW-0479">Metal-binding</keyword>
<dbReference type="EMBL" id="GL870992">
    <property type="protein sequence ID" value="EGC37717.1"/>
    <property type="molecule type" value="Genomic_DNA"/>
</dbReference>
<evidence type="ECO:0000313" key="16">
    <source>
        <dbReference type="Proteomes" id="UP000001064"/>
    </source>
</evidence>
<dbReference type="CDD" id="cd00844">
    <property type="entry name" value="MPP_Dbr1_N"/>
    <property type="match status" value="1"/>
</dbReference>
<evidence type="ECO:0000259" key="14">
    <source>
        <dbReference type="SMART" id="SM01124"/>
    </source>
</evidence>
<dbReference type="GO" id="GO:0046872">
    <property type="term" value="F:metal ion binding"/>
    <property type="evidence" value="ECO:0007669"/>
    <property type="project" value="UniProtKB-KW"/>
</dbReference>
<reference evidence="16" key="1">
    <citation type="journal article" date="2011" name="Genome Biol.">
        <title>Comparative genomics of the social amoebae Dictyostelium discoideum and Dictyostelium purpureum.</title>
        <authorList>
            <consortium name="US DOE Joint Genome Institute (JGI-PGF)"/>
            <person name="Sucgang R."/>
            <person name="Kuo A."/>
            <person name="Tian X."/>
            <person name="Salerno W."/>
            <person name="Parikh A."/>
            <person name="Feasley C.L."/>
            <person name="Dalin E."/>
            <person name="Tu H."/>
            <person name="Huang E."/>
            <person name="Barry K."/>
            <person name="Lindquist E."/>
            <person name="Shapiro H."/>
            <person name="Bruce D."/>
            <person name="Schmutz J."/>
            <person name="Salamov A."/>
            <person name="Fey P."/>
            <person name="Gaudet P."/>
            <person name="Anjard C."/>
            <person name="Babu M.M."/>
            <person name="Basu S."/>
            <person name="Bushmanova Y."/>
            <person name="van der Wel H."/>
            <person name="Katoh-Kurasawa M."/>
            <person name="Dinh C."/>
            <person name="Coutinho P.M."/>
            <person name="Saito T."/>
            <person name="Elias M."/>
            <person name="Schaap P."/>
            <person name="Kay R.R."/>
            <person name="Henrissat B."/>
            <person name="Eichinger L."/>
            <person name="Rivero F."/>
            <person name="Putnam N.H."/>
            <person name="West C.M."/>
            <person name="Loomis W.F."/>
            <person name="Chisholm R.L."/>
            <person name="Shaulsky G."/>
            <person name="Strassmann J.E."/>
            <person name="Queller D.C."/>
            <person name="Kuspa A."/>
            <person name="Grigoriev I.V."/>
        </authorList>
    </citation>
    <scope>NUCLEOTIDE SEQUENCE [LARGE SCALE GENOMIC DNA]</scope>
    <source>
        <strain evidence="16">QSDP1</strain>
    </source>
</reference>
<dbReference type="Gene3D" id="3.60.21.10">
    <property type="match status" value="1"/>
</dbReference>
<dbReference type="GeneID" id="10499230"/>
<proteinExistence type="inferred from homology"/>
<comment type="subcellular location">
    <subcellularLocation>
        <location evidence="4">Nucleus</location>
    </subcellularLocation>
</comment>
<keyword evidence="12" id="KW-0539">Nucleus</keyword>
<dbReference type="InParanoid" id="F0ZE98"/>
<evidence type="ECO:0000256" key="9">
    <source>
        <dbReference type="ARBA" id="ARBA00022833"/>
    </source>
</evidence>
<dbReference type="InterPro" id="IPR029052">
    <property type="entry name" value="Metallo-depent_PP-like"/>
</dbReference>
<dbReference type="FunCoup" id="F0ZE98">
    <property type="interactions" value="795"/>
</dbReference>
<keyword evidence="6" id="KW-0507">mRNA processing</keyword>
<comment type="cofactor">
    <cofactor evidence="1">
        <name>Mn(2+)</name>
        <dbReference type="ChEBI" id="CHEBI:29035"/>
    </cofactor>
</comment>
<evidence type="ECO:0000256" key="10">
    <source>
        <dbReference type="ARBA" id="ARBA00023004"/>
    </source>
</evidence>
<dbReference type="OMA" id="CHGEIET"/>
<comment type="cofactor">
    <cofactor evidence="2">
        <name>Zn(2+)</name>
        <dbReference type="ChEBI" id="CHEBI:29105"/>
    </cofactor>
</comment>
<gene>
    <name evidence="15" type="ORF">DICPUDRAFT_86844</name>
</gene>
<feature type="region of interest" description="Disordered" evidence="13">
    <location>
        <begin position="436"/>
        <end position="470"/>
    </location>
</feature>
<dbReference type="FunFam" id="3.60.21.10:FF:000035">
    <property type="entry name" value="Lariat debranching enzyme"/>
    <property type="match status" value="1"/>
</dbReference>
<evidence type="ECO:0000313" key="15">
    <source>
        <dbReference type="EMBL" id="EGC37717.1"/>
    </source>
</evidence>
<dbReference type="Proteomes" id="UP000001064">
    <property type="component" value="Unassembled WGS sequence"/>
</dbReference>
<evidence type="ECO:0000256" key="8">
    <source>
        <dbReference type="ARBA" id="ARBA00022801"/>
    </source>
</evidence>
<dbReference type="GO" id="GO:0008419">
    <property type="term" value="F:RNA lariat debranching enzyme activity"/>
    <property type="evidence" value="ECO:0000318"/>
    <property type="project" value="GO_Central"/>
</dbReference>
<evidence type="ECO:0000256" key="13">
    <source>
        <dbReference type="SAM" id="MobiDB-lite"/>
    </source>
</evidence>
<dbReference type="Pfam" id="PF05011">
    <property type="entry name" value="DBR1"/>
    <property type="match status" value="1"/>
</dbReference>
<dbReference type="Pfam" id="PF00149">
    <property type="entry name" value="Metallophos"/>
    <property type="match status" value="1"/>
</dbReference>
<keyword evidence="11" id="KW-0464">Manganese</keyword>
<evidence type="ECO:0000256" key="5">
    <source>
        <dbReference type="ARBA" id="ARBA00006045"/>
    </source>
</evidence>
<dbReference type="AlphaFoldDB" id="F0ZE98"/>
<dbReference type="GO" id="GO:0000398">
    <property type="term" value="P:mRNA splicing, via spliceosome"/>
    <property type="evidence" value="ECO:0000318"/>
    <property type="project" value="GO_Central"/>
</dbReference>
<dbReference type="RefSeq" id="XP_003285738.1">
    <property type="nucleotide sequence ID" value="XM_003285690.1"/>
</dbReference>
<dbReference type="PANTHER" id="PTHR12849:SF0">
    <property type="entry name" value="LARIAT DEBRANCHING ENZYME"/>
    <property type="match status" value="1"/>
</dbReference>
<evidence type="ECO:0000256" key="3">
    <source>
        <dbReference type="ARBA" id="ARBA00001954"/>
    </source>
</evidence>
<dbReference type="InterPro" id="IPR007708">
    <property type="entry name" value="DBR1_C"/>
</dbReference>